<sequence length="285" mass="30765">MRSSFALGLLASALTLTATAAFDCKKAQVAGHMYDLSPLAREIALDTNTTTPPTLTGTRYTLNPCAALKAEPDSVPAIDRCPEGAWVCRSVTNYKKDEKPRVTEVNAVAGKSSKDEPTLEAKASGSETPAEFHWILKGAEVEKVAWSTDIKFVCNKNAKDQDLPKVVEFKDGVLSLEWSVPAACALGSGDDKPPGNGDKDKDGSKEPIGSSGGGFFSTLFTLFVVVSTLYLVLGVMYNYLIVRASGLDLIPNRAFWREFPYLCSDFAQHVWGMVSGHRRGGYSVV</sequence>
<evidence type="ECO:0000313" key="2">
    <source>
        <dbReference type="Proteomes" id="UP001139981"/>
    </source>
</evidence>
<accession>A0ACC1LUX0</accession>
<organism evidence="1 2">
    <name type="scientific">Coemansia aciculifera</name>
    <dbReference type="NCBI Taxonomy" id="417176"/>
    <lineage>
        <taxon>Eukaryota</taxon>
        <taxon>Fungi</taxon>
        <taxon>Fungi incertae sedis</taxon>
        <taxon>Zoopagomycota</taxon>
        <taxon>Kickxellomycotina</taxon>
        <taxon>Kickxellomycetes</taxon>
        <taxon>Kickxellales</taxon>
        <taxon>Kickxellaceae</taxon>
        <taxon>Coemansia</taxon>
    </lineage>
</organism>
<gene>
    <name evidence="1" type="primary">ATG27</name>
    <name evidence="1" type="ORF">IWW38_005540</name>
</gene>
<proteinExistence type="predicted"/>
<comment type="caution">
    <text evidence="1">The sequence shown here is derived from an EMBL/GenBank/DDBJ whole genome shotgun (WGS) entry which is preliminary data.</text>
</comment>
<protein>
    <submittedName>
        <fullName evidence="1">Type II membrane protein</fullName>
    </submittedName>
</protein>
<evidence type="ECO:0000313" key="1">
    <source>
        <dbReference type="EMBL" id="KAJ2883496.1"/>
    </source>
</evidence>
<reference evidence="1" key="1">
    <citation type="submission" date="2022-07" db="EMBL/GenBank/DDBJ databases">
        <title>Phylogenomic reconstructions and comparative analyses of Kickxellomycotina fungi.</title>
        <authorList>
            <person name="Reynolds N.K."/>
            <person name="Stajich J.E."/>
            <person name="Barry K."/>
            <person name="Grigoriev I.V."/>
            <person name="Crous P."/>
            <person name="Smith M.E."/>
        </authorList>
    </citation>
    <scope>NUCLEOTIDE SEQUENCE</scope>
    <source>
        <strain evidence="1">CBS 190363</strain>
    </source>
</reference>
<dbReference type="EMBL" id="JANBVB010002642">
    <property type="protein sequence ID" value="KAJ2883496.1"/>
    <property type="molecule type" value="Genomic_DNA"/>
</dbReference>
<dbReference type="Proteomes" id="UP001139981">
    <property type="component" value="Unassembled WGS sequence"/>
</dbReference>
<name>A0ACC1LUX0_9FUNG</name>
<keyword evidence="2" id="KW-1185">Reference proteome</keyword>